<protein>
    <submittedName>
        <fullName evidence="8">Dihydroorotate dehydrogenase-like protein</fullName>
    </submittedName>
</protein>
<dbReference type="PANTHER" id="PTHR48109">
    <property type="entry name" value="DIHYDROOROTATE DEHYDROGENASE (QUINONE), MITOCHONDRIAL-RELATED"/>
    <property type="match status" value="1"/>
</dbReference>
<dbReference type="Gene3D" id="3.20.20.70">
    <property type="entry name" value="Aldolase class I"/>
    <property type="match status" value="1"/>
</dbReference>
<dbReference type="InterPro" id="IPR005720">
    <property type="entry name" value="Dihydroorotate_DH_cat"/>
</dbReference>
<comment type="cofactor">
    <cofactor evidence="1">
        <name>FMN</name>
        <dbReference type="ChEBI" id="CHEBI:58210"/>
    </cofactor>
</comment>
<comment type="pathway">
    <text evidence="2">Pyrimidine metabolism; UMP biosynthesis via de novo pathway.</text>
</comment>
<dbReference type="InterPro" id="IPR012135">
    <property type="entry name" value="Dihydroorotate_DH_1_2"/>
</dbReference>
<dbReference type="InterPro" id="IPR013785">
    <property type="entry name" value="Aldolase_TIM"/>
</dbReference>
<dbReference type="GO" id="GO:0006207">
    <property type="term" value="P:'de novo' pyrimidine nucleobase biosynthetic process"/>
    <property type="evidence" value="ECO:0007669"/>
    <property type="project" value="TreeGrafter"/>
</dbReference>
<dbReference type="UniPathway" id="UPA00070"/>
<dbReference type="GO" id="GO:0005737">
    <property type="term" value="C:cytoplasm"/>
    <property type="evidence" value="ECO:0007669"/>
    <property type="project" value="InterPro"/>
</dbReference>
<evidence type="ECO:0000313" key="9">
    <source>
        <dbReference type="Proteomes" id="UP000503004"/>
    </source>
</evidence>
<dbReference type="EMBL" id="CP046565">
    <property type="protein sequence ID" value="QJD29266.1"/>
    <property type="molecule type" value="Genomic_DNA"/>
</dbReference>
<dbReference type="PIRSF" id="PIRSF000164">
    <property type="entry name" value="DHO_oxidase"/>
    <property type="match status" value="1"/>
</dbReference>
<evidence type="ECO:0000259" key="7">
    <source>
        <dbReference type="Pfam" id="PF01180"/>
    </source>
</evidence>
<dbReference type="GO" id="GO:0044205">
    <property type="term" value="P:'de novo' UMP biosynthetic process"/>
    <property type="evidence" value="ECO:0007669"/>
    <property type="project" value="UniProtKB-UniPathway"/>
</dbReference>
<evidence type="ECO:0000313" key="8">
    <source>
        <dbReference type="EMBL" id="QJD29266.1"/>
    </source>
</evidence>
<evidence type="ECO:0000256" key="3">
    <source>
        <dbReference type="ARBA" id="ARBA00022630"/>
    </source>
</evidence>
<dbReference type="PANTHER" id="PTHR48109:SF3">
    <property type="entry name" value="SLL0744 PROTEIN"/>
    <property type="match status" value="1"/>
</dbReference>
<keyword evidence="6" id="KW-0560">Oxidoreductase</keyword>
<evidence type="ECO:0000256" key="4">
    <source>
        <dbReference type="ARBA" id="ARBA00022643"/>
    </source>
</evidence>
<dbReference type="KEGG" id="metu:GNH96_04320"/>
<accession>A0A858Q699</accession>
<name>A0A858Q699_9GAMM</name>
<reference evidence="9" key="1">
    <citation type="submission" date="2019-12" db="EMBL/GenBank/DDBJ databases">
        <authorList>
            <person name="Awala S.I."/>
            <person name="Rhee S.K."/>
        </authorList>
    </citation>
    <scope>NUCLEOTIDE SEQUENCE [LARGE SCALE GENOMIC DNA]</scope>
    <source>
        <strain evidence="9">IM1</strain>
    </source>
</reference>
<dbReference type="CDD" id="cd04739">
    <property type="entry name" value="DHOD_like"/>
    <property type="match status" value="1"/>
</dbReference>
<feature type="domain" description="Dihydroorotate dehydrogenase catalytic" evidence="7">
    <location>
        <begin position="95"/>
        <end position="290"/>
    </location>
</feature>
<dbReference type="Pfam" id="PF01180">
    <property type="entry name" value="DHO_dh"/>
    <property type="match status" value="1"/>
</dbReference>
<dbReference type="InterPro" id="IPR050074">
    <property type="entry name" value="DHO_dehydrogenase"/>
</dbReference>
<evidence type="ECO:0000256" key="1">
    <source>
        <dbReference type="ARBA" id="ARBA00001917"/>
    </source>
</evidence>
<keyword evidence="3" id="KW-0285">Flavoprotein</keyword>
<keyword evidence="9" id="KW-1185">Reference proteome</keyword>
<keyword evidence="5" id="KW-0665">Pyrimidine biosynthesis</keyword>
<dbReference type="RefSeq" id="WP_169602558.1">
    <property type="nucleotide sequence ID" value="NZ_CP046565.1"/>
</dbReference>
<dbReference type="SUPFAM" id="SSF51395">
    <property type="entry name" value="FMN-linked oxidoreductases"/>
    <property type="match status" value="1"/>
</dbReference>
<gene>
    <name evidence="8" type="ORF">GNH96_04320</name>
</gene>
<dbReference type="GO" id="GO:0004152">
    <property type="term" value="F:dihydroorotate dehydrogenase activity"/>
    <property type="evidence" value="ECO:0007669"/>
    <property type="project" value="InterPro"/>
</dbReference>
<dbReference type="NCBIfam" id="NF005741">
    <property type="entry name" value="PRK07565.1"/>
    <property type="match status" value="1"/>
</dbReference>
<dbReference type="Proteomes" id="UP000503004">
    <property type="component" value="Chromosome"/>
</dbReference>
<evidence type="ECO:0000256" key="6">
    <source>
        <dbReference type="ARBA" id="ARBA00023002"/>
    </source>
</evidence>
<proteinExistence type="predicted"/>
<dbReference type="AlphaFoldDB" id="A0A858Q699"/>
<keyword evidence="4" id="KW-0288">FMN</keyword>
<sequence>MDLNTTYMGLALKHPVVASASPLSESLHGIRRLEDGGVAAVVLFSLFEEQIRHENEVFSQRMASGSESFAESLSYFPAPADYHAGPERYLDLIRRAVEAVDIPVIASLNCVSDEGWIDYARQIEQAGARGLELNIYGIQTDPAVSGSDIEQRHVDILTAVKSAVRIPVALKLSPFFSAMAHMAKRLEQAGADALVLFNRFYQPDVDVEQLEVVPSLELSNPGEIRLPLLWIAVLHGRIAPSLGATTGVASAGEVIKYLLAGADAVMTTSALLRHGPSYATVLVKGLEHWMEAHGFASLALLKGSMSHGRLADSSAYERANYIKVLESFQIPPALNGTWQGAA</sequence>
<evidence type="ECO:0000256" key="5">
    <source>
        <dbReference type="ARBA" id="ARBA00022975"/>
    </source>
</evidence>
<organism evidence="8 9">
    <name type="scientific">Methylococcus geothermalis</name>
    <dbReference type="NCBI Taxonomy" id="2681310"/>
    <lineage>
        <taxon>Bacteria</taxon>
        <taxon>Pseudomonadati</taxon>
        <taxon>Pseudomonadota</taxon>
        <taxon>Gammaproteobacteria</taxon>
        <taxon>Methylococcales</taxon>
        <taxon>Methylococcaceae</taxon>
        <taxon>Methylococcus</taxon>
    </lineage>
</organism>
<evidence type="ECO:0000256" key="2">
    <source>
        <dbReference type="ARBA" id="ARBA00004725"/>
    </source>
</evidence>